<name>A0A930YAD7_9ACTN</name>
<evidence type="ECO:0000313" key="4">
    <source>
        <dbReference type="Proteomes" id="UP000656804"/>
    </source>
</evidence>
<comment type="caution">
    <text evidence="3">The sequence shown here is derived from an EMBL/GenBank/DDBJ whole genome shotgun (WGS) entry which is preliminary data.</text>
</comment>
<sequence length="186" mass="19870">MGELLLRPLRVDDEDAALEADRLLAADDFTFVLGRDEGEAWADYVHRTHGWPDRVGLPEGHVAGAFLAAEVDGTLVGRASLRFELNDFLGRWGGHVGYGVHPAHRRLGYATAILRAALPLLAERSVEQALVTCDLDNEGSRRTIERCGGVPDGIAEPDPDAGGPASTAKLRFWVPTGGPGGLSGPR</sequence>
<dbReference type="SUPFAM" id="SSF55729">
    <property type="entry name" value="Acyl-CoA N-acyltransferases (Nat)"/>
    <property type="match status" value="1"/>
</dbReference>
<dbReference type="PANTHER" id="PTHR39173:SF1">
    <property type="entry name" value="ACETYLTRANSFERASE"/>
    <property type="match status" value="1"/>
</dbReference>
<evidence type="ECO:0000256" key="1">
    <source>
        <dbReference type="SAM" id="MobiDB-lite"/>
    </source>
</evidence>
<keyword evidence="4" id="KW-1185">Reference proteome</keyword>
<dbReference type="RefSeq" id="WP_194502539.1">
    <property type="nucleotide sequence ID" value="NZ_JADIVZ010000002.1"/>
</dbReference>
<dbReference type="AlphaFoldDB" id="A0A930YAD7"/>
<dbReference type="InterPro" id="IPR000182">
    <property type="entry name" value="GNAT_dom"/>
</dbReference>
<evidence type="ECO:0000313" key="3">
    <source>
        <dbReference type="EMBL" id="MBF4161303.1"/>
    </source>
</evidence>
<evidence type="ECO:0000259" key="2">
    <source>
        <dbReference type="PROSITE" id="PS51186"/>
    </source>
</evidence>
<feature type="domain" description="N-acetyltransferase" evidence="2">
    <location>
        <begin position="4"/>
        <end position="175"/>
    </location>
</feature>
<dbReference type="GO" id="GO:0016747">
    <property type="term" value="F:acyltransferase activity, transferring groups other than amino-acyl groups"/>
    <property type="evidence" value="ECO:0007669"/>
    <property type="project" value="InterPro"/>
</dbReference>
<feature type="compositionally biased region" description="Gly residues" evidence="1">
    <location>
        <begin position="177"/>
        <end position="186"/>
    </location>
</feature>
<dbReference type="PROSITE" id="PS51186">
    <property type="entry name" value="GNAT"/>
    <property type="match status" value="1"/>
</dbReference>
<proteinExistence type="predicted"/>
<reference evidence="3" key="1">
    <citation type="submission" date="2020-11" db="EMBL/GenBank/DDBJ databases">
        <title>Nocardioides sp. CBS4Y-1, whole genome shotgun sequence.</title>
        <authorList>
            <person name="Tuo L."/>
        </authorList>
    </citation>
    <scope>NUCLEOTIDE SEQUENCE</scope>
    <source>
        <strain evidence="3">CBS4Y-1</strain>
    </source>
</reference>
<dbReference type="Proteomes" id="UP000656804">
    <property type="component" value="Unassembled WGS sequence"/>
</dbReference>
<dbReference type="InterPro" id="IPR016181">
    <property type="entry name" value="Acyl_CoA_acyltransferase"/>
</dbReference>
<gene>
    <name evidence="3" type="ORF">ISG29_06335</name>
</gene>
<feature type="region of interest" description="Disordered" evidence="1">
    <location>
        <begin position="148"/>
        <end position="186"/>
    </location>
</feature>
<dbReference type="Pfam" id="PF00583">
    <property type="entry name" value="Acetyltransf_1"/>
    <property type="match status" value="1"/>
</dbReference>
<dbReference type="EMBL" id="JADIVZ010000002">
    <property type="protein sequence ID" value="MBF4161303.1"/>
    <property type="molecule type" value="Genomic_DNA"/>
</dbReference>
<accession>A0A930YAD7</accession>
<dbReference type="Gene3D" id="3.40.630.30">
    <property type="match status" value="1"/>
</dbReference>
<dbReference type="CDD" id="cd04301">
    <property type="entry name" value="NAT_SF"/>
    <property type="match status" value="1"/>
</dbReference>
<organism evidence="3 4">
    <name type="scientific">Nocardioides acrostichi</name>
    <dbReference type="NCBI Taxonomy" id="2784339"/>
    <lineage>
        <taxon>Bacteria</taxon>
        <taxon>Bacillati</taxon>
        <taxon>Actinomycetota</taxon>
        <taxon>Actinomycetes</taxon>
        <taxon>Propionibacteriales</taxon>
        <taxon>Nocardioidaceae</taxon>
        <taxon>Nocardioides</taxon>
    </lineage>
</organism>
<protein>
    <submittedName>
        <fullName evidence="3">GNAT family N-acetyltransferase</fullName>
    </submittedName>
</protein>
<dbReference type="PANTHER" id="PTHR39173">
    <property type="entry name" value="ACETYLTRANSFERASE"/>
    <property type="match status" value="1"/>
</dbReference>